<dbReference type="InterPro" id="IPR000330">
    <property type="entry name" value="SNF2_N"/>
</dbReference>
<dbReference type="InterPro" id="IPR001841">
    <property type="entry name" value="Znf_RING"/>
</dbReference>
<evidence type="ECO:0000256" key="6">
    <source>
        <dbReference type="ARBA" id="ARBA00022723"/>
    </source>
</evidence>
<keyword evidence="11" id="KW-0347">Helicase</keyword>
<keyword evidence="15" id="KW-0539">Nucleus</keyword>
<evidence type="ECO:0000256" key="7">
    <source>
        <dbReference type="ARBA" id="ARBA00022741"/>
    </source>
</evidence>
<dbReference type="InterPro" id="IPR001650">
    <property type="entry name" value="Helicase_C-like"/>
</dbReference>
<evidence type="ECO:0000259" key="20">
    <source>
        <dbReference type="PROSITE" id="PS51192"/>
    </source>
</evidence>
<dbReference type="Gene3D" id="3.30.40.10">
    <property type="entry name" value="Zinc/RING finger domain, C3HC4 (zinc finger)"/>
    <property type="match status" value="1"/>
</dbReference>
<gene>
    <name evidence="22" type="ORF">MFLAVUS_008772</name>
</gene>
<dbReference type="EC" id="3.6.4.12" evidence="4"/>
<evidence type="ECO:0000256" key="11">
    <source>
        <dbReference type="ARBA" id="ARBA00022806"/>
    </source>
</evidence>
<evidence type="ECO:0000256" key="14">
    <source>
        <dbReference type="ARBA" id="ARBA00023204"/>
    </source>
</evidence>
<comment type="caution">
    <text evidence="22">The sequence shown here is derived from an EMBL/GenBank/DDBJ whole genome shotgun (WGS) entry which is preliminary data.</text>
</comment>
<evidence type="ECO:0000259" key="19">
    <source>
        <dbReference type="PROSITE" id="PS51140"/>
    </source>
</evidence>
<dbReference type="InterPro" id="IPR050628">
    <property type="entry name" value="SNF2_RAD54_helicase_TF"/>
</dbReference>
<evidence type="ECO:0000256" key="3">
    <source>
        <dbReference type="ARBA" id="ARBA00007025"/>
    </source>
</evidence>
<dbReference type="CDD" id="cd18008">
    <property type="entry name" value="DEXDc_SHPRH-like"/>
    <property type="match status" value="1"/>
</dbReference>
<protein>
    <recommendedName>
        <fullName evidence="4">DNA helicase</fullName>
        <ecNumber evidence="4">3.6.4.12</ecNumber>
    </recommendedName>
</protein>
<evidence type="ECO:0000256" key="9">
    <source>
        <dbReference type="ARBA" id="ARBA00022771"/>
    </source>
</evidence>
<dbReference type="InterPro" id="IPR003892">
    <property type="entry name" value="CUE"/>
</dbReference>
<keyword evidence="5" id="KW-0158">Chromosome</keyword>
<comment type="similarity">
    <text evidence="3">Belongs to the SNF2/RAD54 helicase family.</text>
</comment>
<evidence type="ECO:0000256" key="12">
    <source>
        <dbReference type="ARBA" id="ARBA00022833"/>
    </source>
</evidence>
<dbReference type="PANTHER" id="PTHR45626">
    <property type="entry name" value="TRANSCRIPTION TERMINATION FACTOR 2-RELATED"/>
    <property type="match status" value="1"/>
</dbReference>
<dbReference type="Gene3D" id="3.40.50.300">
    <property type="entry name" value="P-loop containing nucleotide triphosphate hydrolases"/>
    <property type="match status" value="1"/>
</dbReference>
<keyword evidence="23" id="KW-1185">Reference proteome</keyword>
<dbReference type="PANTHER" id="PTHR45626:SF22">
    <property type="entry name" value="DNA REPAIR PROTEIN RAD5"/>
    <property type="match status" value="1"/>
</dbReference>
<dbReference type="Pfam" id="PF08797">
    <property type="entry name" value="HIRAN"/>
    <property type="match status" value="1"/>
</dbReference>
<keyword evidence="10" id="KW-0378">Hydrolase</keyword>
<dbReference type="Gene3D" id="3.40.50.10810">
    <property type="entry name" value="Tandem AAA-ATPase domain"/>
    <property type="match status" value="1"/>
</dbReference>
<dbReference type="CDD" id="cd14279">
    <property type="entry name" value="CUE"/>
    <property type="match status" value="1"/>
</dbReference>
<keyword evidence="9 17" id="KW-0863">Zinc-finger</keyword>
<dbReference type="PROSITE" id="PS51140">
    <property type="entry name" value="CUE"/>
    <property type="match status" value="1"/>
</dbReference>
<dbReference type="SMART" id="SM00490">
    <property type="entry name" value="HELICc"/>
    <property type="match status" value="1"/>
</dbReference>
<dbReference type="Pfam" id="PF13920">
    <property type="entry name" value="zf-C3HC4_3"/>
    <property type="match status" value="1"/>
</dbReference>
<evidence type="ECO:0000313" key="22">
    <source>
        <dbReference type="EMBL" id="GAA5815266.1"/>
    </source>
</evidence>
<dbReference type="InterPro" id="IPR049730">
    <property type="entry name" value="SNF2/RAD54-like_C"/>
</dbReference>
<dbReference type="InterPro" id="IPR014905">
    <property type="entry name" value="HIRAN"/>
</dbReference>
<dbReference type="SUPFAM" id="SSF57850">
    <property type="entry name" value="RING/U-box"/>
    <property type="match status" value="1"/>
</dbReference>
<feature type="domain" description="Helicase C-terminal" evidence="21">
    <location>
        <begin position="831"/>
        <end position="994"/>
    </location>
</feature>
<evidence type="ECO:0000256" key="4">
    <source>
        <dbReference type="ARBA" id="ARBA00012551"/>
    </source>
</evidence>
<keyword evidence="12" id="KW-0862">Zinc</keyword>
<evidence type="ECO:0000256" key="17">
    <source>
        <dbReference type="PROSITE-ProRule" id="PRU00175"/>
    </source>
</evidence>
<keyword evidence="7" id="KW-0547">Nucleotide-binding</keyword>
<feature type="domain" description="CUE" evidence="19">
    <location>
        <begin position="6"/>
        <end position="49"/>
    </location>
</feature>
<accession>A0ABP9Z859</accession>
<dbReference type="Proteomes" id="UP001473302">
    <property type="component" value="Unassembled WGS sequence"/>
</dbReference>
<dbReference type="InterPro" id="IPR013083">
    <property type="entry name" value="Znf_RING/FYVE/PHD"/>
</dbReference>
<dbReference type="CDD" id="cd18793">
    <property type="entry name" value="SF2_C_SNF"/>
    <property type="match status" value="1"/>
</dbReference>
<dbReference type="Pfam" id="PF02845">
    <property type="entry name" value="CUE"/>
    <property type="match status" value="1"/>
</dbReference>
<evidence type="ECO:0000259" key="21">
    <source>
        <dbReference type="PROSITE" id="PS51194"/>
    </source>
</evidence>
<evidence type="ECO:0000259" key="18">
    <source>
        <dbReference type="PROSITE" id="PS50089"/>
    </source>
</evidence>
<dbReference type="InterPro" id="IPR014001">
    <property type="entry name" value="Helicase_ATP-bd"/>
</dbReference>
<dbReference type="SMART" id="SM00487">
    <property type="entry name" value="DEXDc"/>
    <property type="match status" value="1"/>
</dbReference>
<dbReference type="InterPro" id="IPR038718">
    <property type="entry name" value="SNF2-like_sf"/>
</dbReference>
<evidence type="ECO:0000256" key="13">
    <source>
        <dbReference type="ARBA" id="ARBA00022840"/>
    </source>
</evidence>
<keyword evidence="14" id="KW-0234">DNA repair</keyword>
<evidence type="ECO:0000256" key="15">
    <source>
        <dbReference type="ARBA" id="ARBA00023242"/>
    </source>
</evidence>
<evidence type="ECO:0000256" key="10">
    <source>
        <dbReference type="ARBA" id="ARBA00022801"/>
    </source>
</evidence>
<dbReference type="InterPro" id="IPR027417">
    <property type="entry name" value="P-loop_NTPase"/>
</dbReference>
<comment type="subcellular location">
    <subcellularLocation>
        <location evidence="2">Chromosome</location>
    </subcellularLocation>
    <subcellularLocation>
        <location evidence="1">Nucleus</location>
    </subcellularLocation>
</comment>
<keyword evidence="6" id="KW-0479">Metal-binding</keyword>
<evidence type="ECO:0000256" key="8">
    <source>
        <dbReference type="ARBA" id="ARBA00022763"/>
    </source>
</evidence>
<reference evidence="22 23" key="1">
    <citation type="submission" date="2024-04" db="EMBL/GenBank/DDBJ databases">
        <title>genome sequences of Mucor flavus KT1a and Helicostylum pulchrum KT1b strains isolated from the surface of a dry-aged beef.</title>
        <authorList>
            <person name="Toyotome T."/>
            <person name="Hosono M."/>
            <person name="Torimaru M."/>
            <person name="Fukuda K."/>
            <person name="Mikami N."/>
        </authorList>
    </citation>
    <scope>NUCLEOTIDE SEQUENCE [LARGE SCALE GENOMIC DNA]</scope>
    <source>
        <strain evidence="22 23">KT1a</strain>
    </source>
</reference>
<evidence type="ECO:0000256" key="1">
    <source>
        <dbReference type="ARBA" id="ARBA00004123"/>
    </source>
</evidence>
<dbReference type="SMART" id="SM00184">
    <property type="entry name" value="RING"/>
    <property type="match status" value="1"/>
</dbReference>
<dbReference type="SUPFAM" id="SSF52540">
    <property type="entry name" value="P-loop containing nucleoside triphosphate hydrolases"/>
    <property type="match status" value="2"/>
</dbReference>
<dbReference type="EMBL" id="BAABUK010000025">
    <property type="protein sequence ID" value="GAA5815266.1"/>
    <property type="molecule type" value="Genomic_DNA"/>
</dbReference>
<dbReference type="SMART" id="SM00910">
    <property type="entry name" value="HIRAN"/>
    <property type="match status" value="1"/>
</dbReference>
<proteinExistence type="inferred from homology"/>
<dbReference type="PROSITE" id="PS51192">
    <property type="entry name" value="HELICASE_ATP_BIND_1"/>
    <property type="match status" value="1"/>
</dbReference>
<feature type="domain" description="Helicase ATP-binding" evidence="20">
    <location>
        <begin position="349"/>
        <end position="550"/>
    </location>
</feature>
<dbReference type="Pfam" id="PF00271">
    <property type="entry name" value="Helicase_C"/>
    <property type="match status" value="1"/>
</dbReference>
<evidence type="ECO:0000256" key="16">
    <source>
        <dbReference type="ARBA" id="ARBA00048432"/>
    </source>
</evidence>
<evidence type="ECO:0000313" key="23">
    <source>
        <dbReference type="Proteomes" id="UP001473302"/>
    </source>
</evidence>
<feature type="domain" description="RING-type" evidence="18">
    <location>
        <begin position="746"/>
        <end position="790"/>
    </location>
</feature>
<dbReference type="PROSITE" id="PS50089">
    <property type="entry name" value="ZF_RING_2"/>
    <property type="match status" value="1"/>
</dbReference>
<keyword evidence="8" id="KW-0227">DNA damage</keyword>
<name>A0ABP9Z859_9FUNG</name>
<organism evidence="22 23">
    <name type="scientific">Mucor flavus</name>
    <dbReference type="NCBI Taxonomy" id="439312"/>
    <lineage>
        <taxon>Eukaryota</taxon>
        <taxon>Fungi</taxon>
        <taxon>Fungi incertae sedis</taxon>
        <taxon>Mucoromycota</taxon>
        <taxon>Mucoromycotina</taxon>
        <taxon>Mucoromycetes</taxon>
        <taxon>Mucorales</taxon>
        <taxon>Mucorineae</taxon>
        <taxon>Mucoraceae</taxon>
        <taxon>Mucor</taxon>
    </lineage>
</organism>
<keyword evidence="13" id="KW-0067">ATP-binding</keyword>
<dbReference type="Pfam" id="PF00176">
    <property type="entry name" value="SNF2-rel_dom"/>
    <property type="match status" value="1"/>
</dbReference>
<evidence type="ECO:0000256" key="5">
    <source>
        <dbReference type="ARBA" id="ARBA00022454"/>
    </source>
</evidence>
<evidence type="ECO:0000256" key="2">
    <source>
        <dbReference type="ARBA" id="ARBA00004286"/>
    </source>
</evidence>
<dbReference type="PROSITE" id="PS51194">
    <property type="entry name" value="HELICASE_CTER"/>
    <property type="match status" value="1"/>
</dbReference>
<comment type="catalytic activity">
    <reaction evidence="16">
        <text>ATP + H2O = ADP + phosphate + H(+)</text>
        <dbReference type="Rhea" id="RHEA:13065"/>
        <dbReference type="ChEBI" id="CHEBI:15377"/>
        <dbReference type="ChEBI" id="CHEBI:15378"/>
        <dbReference type="ChEBI" id="CHEBI:30616"/>
        <dbReference type="ChEBI" id="CHEBI:43474"/>
        <dbReference type="ChEBI" id="CHEBI:456216"/>
        <dbReference type="EC" id="3.6.4.12"/>
    </reaction>
    <physiologicalReaction direction="left-to-right" evidence="16">
        <dbReference type="Rhea" id="RHEA:13066"/>
    </physiologicalReaction>
</comment>
<sequence length="1003" mass="113689">MSKRPRDDAKIESVRSILGDIPIETIEKLLNSANQNVETAINLYFTDPPPPPPATQSVQHIKQDKSVQTIDKYYLGDLVITGWSLTKGPSPVKEGDKVNIVRDNVINSSNKIVRFSIKGKEIGRLPKEVADYISTLLDFKLCTFEGTIVWCPSTLKMGDDMILMIQCYLLPVYSKNFTTTLPVPKKRSIQKNVDVNVLKKMALMRMFRNLALKPVRSSIQRMNVDGDETWDMLLQTVAQKEEVAEEGEEEKKEVTDDQLDTIYEKAQVFDSHITAMDQPETMALELKEYQKRALAWMTAKETWEHEDGDIDMRSMHPLWEEYAFPNECDGEDRFFYFNPYSGELSMEFPEASTQERGGILADEMGLGKTIEILSLIHANRFDKHKDPVPQSLSSTGFLGKTSKRSIKKSPTTLIVCPMSLLAQWRDEIIRGSKPGTIKVDVFYGEERSKSTIDRLSSWSGSAPDVLVTTYGCILNDWTKSQTNNAYESPLFGIEFWRVVLDEAHQIKNRASKTSLACSDVKARRRWAVSGTPIQNKLDDLYSLVRFLKHEPWANHTFWRTFITVPFEKQDPRALTAVQSVLEPIVLRRTKAMRDGNGQPMVPLPPKTVLVEYLTFSPEEQDIYDAIYSDSQIKFSYFCEAGKVGANYASILQLLTKLRQSCCHPYLALKNIVTDRNTKGINLEDLIANRNNAMECSQDELNPTQANKYGLSVLQSMLDLQTGSSHKNENDSPESSLDALAKISDECPICFESPDTMIALPCMHLACRLCVMDYFQKKEDEGAAGECPVCRQGPILQSQLLEIAVKSDDKKTESNVAFDIRKAVGGFRPSTKMNALIAHLKQDQADHCKTVVFSQFTSFLDLIGEALEHEEIKFTRLDGTLQQAQREKVLHTFADEEKDVNVLLISLRAGGVGLNLTCANRVVMMDPWWNLSIEAQAIDRVHRLGQLKDVSVTRFVVRDTIEERILEIQNRKNVLVNELYQSRDDSKNRKMADLQLLFSKSARI</sequence>